<protein>
    <submittedName>
        <fullName evidence="1">Uncharacterized protein</fullName>
    </submittedName>
</protein>
<proteinExistence type="predicted"/>
<sequence length="31" mass="3718">MLNHIVKTQADQDPCNNVMRKLKLKQDFYIL</sequence>
<evidence type="ECO:0000313" key="1">
    <source>
        <dbReference type="EMBL" id="JAH02013.1"/>
    </source>
</evidence>
<accession>A0A0E9PDT7</accession>
<dbReference type="EMBL" id="GBXM01106564">
    <property type="protein sequence ID" value="JAH02013.1"/>
    <property type="molecule type" value="Transcribed_RNA"/>
</dbReference>
<organism evidence="1">
    <name type="scientific">Anguilla anguilla</name>
    <name type="common">European freshwater eel</name>
    <name type="synonym">Muraena anguilla</name>
    <dbReference type="NCBI Taxonomy" id="7936"/>
    <lineage>
        <taxon>Eukaryota</taxon>
        <taxon>Metazoa</taxon>
        <taxon>Chordata</taxon>
        <taxon>Craniata</taxon>
        <taxon>Vertebrata</taxon>
        <taxon>Euteleostomi</taxon>
        <taxon>Actinopterygii</taxon>
        <taxon>Neopterygii</taxon>
        <taxon>Teleostei</taxon>
        <taxon>Anguilliformes</taxon>
        <taxon>Anguillidae</taxon>
        <taxon>Anguilla</taxon>
    </lineage>
</organism>
<reference evidence="1" key="2">
    <citation type="journal article" date="2015" name="Fish Shellfish Immunol.">
        <title>Early steps in the European eel (Anguilla anguilla)-Vibrio vulnificus interaction in the gills: Role of the RtxA13 toxin.</title>
        <authorList>
            <person name="Callol A."/>
            <person name="Pajuelo D."/>
            <person name="Ebbesson L."/>
            <person name="Teles M."/>
            <person name="MacKenzie S."/>
            <person name="Amaro C."/>
        </authorList>
    </citation>
    <scope>NUCLEOTIDE SEQUENCE</scope>
</reference>
<name>A0A0E9PDT7_ANGAN</name>
<dbReference type="AlphaFoldDB" id="A0A0E9PDT7"/>
<reference evidence="1" key="1">
    <citation type="submission" date="2014-11" db="EMBL/GenBank/DDBJ databases">
        <authorList>
            <person name="Amaro Gonzalez C."/>
        </authorList>
    </citation>
    <scope>NUCLEOTIDE SEQUENCE</scope>
</reference>